<accession>A0A8J2VJ26</accession>
<organism evidence="1 2">
    <name type="scientific">Marinithermofilum abyssi</name>
    <dbReference type="NCBI Taxonomy" id="1571185"/>
    <lineage>
        <taxon>Bacteria</taxon>
        <taxon>Bacillati</taxon>
        <taxon>Bacillota</taxon>
        <taxon>Bacilli</taxon>
        <taxon>Bacillales</taxon>
        <taxon>Thermoactinomycetaceae</taxon>
        <taxon>Marinithermofilum</taxon>
    </lineage>
</organism>
<dbReference type="EMBL" id="BMHQ01000008">
    <property type="protein sequence ID" value="GGE21416.1"/>
    <property type="molecule type" value="Genomic_DNA"/>
</dbReference>
<sequence length="95" mass="11406">MFQIKYRISEKEYEELEEMDKKSWNERGYPDLEGQFCLCFDNETLGFYDEDLPIYNEFKAELDRKAKKLLKEVQEINPAIITQHPFNQLVSYVGN</sequence>
<keyword evidence="2" id="KW-1185">Reference proteome</keyword>
<evidence type="ECO:0000313" key="1">
    <source>
        <dbReference type="EMBL" id="GGE21416.1"/>
    </source>
</evidence>
<dbReference type="RefSeq" id="WP_188648162.1">
    <property type="nucleotide sequence ID" value="NZ_BMHQ01000008.1"/>
</dbReference>
<evidence type="ECO:0000313" key="2">
    <source>
        <dbReference type="Proteomes" id="UP000625210"/>
    </source>
</evidence>
<gene>
    <name evidence="1" type="ORF">GCM10011571_24380</name>
</gene>
<reference evidence="1" key="1">
    <citation type="journal article" date="2014" name="Int. J. Syst. Evol. Microbiol.">
        <title>Complete genome sequence of Corynebacterium casei LMG S-19264T (=DSM 44701T), isolated from a smear-ripened cheese.</title>
        <authorList>
            <consortium name="US DOE Joint Genome Institute (JGI-PGF)"/>
            <person name="Walter F."/>
            <person name="Albersmeier A."/>
            <person name="Kalinowski J."/>
            <person name="Ruckert C."/>
        </authorList>
    </citation>
    <scope>NUCLEOTIDE SEQUENCE</scope>
    <source>
        <strain evidence="1">CGMCC 1.15179</strain>
    </source>
</reference>
<proteinExistence type="predicted"/>
<reference evidence="1" key="2">
    <citation type="submission" date="2020-09" db="EMBL/GenBank/DDBJ databases">
        <authorList>
            <person name="Sun Q."/>
            <person name="Zhou Y."/>
        </authorList>
    </citation>
    <scope>NUCLEOTIDE SEQUENCE</scope>
    <source>
        <strain evidence="1">CGMCC 1.15179</strain>
    </source>
</reference>
<name>A0A8J2VJ26_9BACL</name>
<protein>
    <submittedName>
        <fullName evidence="1">Uncharacterized protein</fullName>
    </submittedName>
</protein>
<comment type="caution">
    <text evidence="1">The sequence shown here is derived from an EMBL/GenBank/DDBJ whole genome shotgun (WGS) entry which is preliminary data.</text>
</comment>
<dbReference type="AlphaFoldDB" id="A0A8J2VJ26"/>
<dbReference type="Proteomes" id="UP000625210">
    <property type="component" value="Unassembled WGS sequence"/>
</dbReference>